<dbReference type="RefSeq" id="WP_247340515.1">
    <property type="nucleotide sequence ID" value="NZ_CP095550.1"/>
</dbReference>
<keyword evidence="1" id="KW-1133">Transmembrane helix</keyword>
<dbReference type="Pfam" id="PF11391">
    <property type="entry name" value="DUF2798"/>
    <property type="match status" value="2"/>
</dbReference>
<dbReference type="Proteomes" id="UP001597318">
    <property type="component" value="Unassembled WGS sequence"/>
</dbReference>
<feature type="transmembrane region" description="Helical" evidence="1">
    <location>
        <begin position="42"/>
        <end position="61"/>
    </location>
</feature>
<dbReference type="InterPro" id="IPR021529">
    <property type="entry name" value="DUF2798"/>
</dbReference>
<feature type="transmembrane region" description="Helical" evidence="1">
    <location>
        <begin position="9"/>
        <end position="30"/>
    </location>
</feature>
<dbReference type="EMBL" id="JBHUIK010000004">
    <property type="protein sequence ID" value="MFD2215701.1"/>
    <property type="molecule type" value="Genomic_DNA"/>
</dbReference>
<keyword evidence="3" id="KW-1185">Reference proteome</keyword>
<feature type="transmembrane region" description="Helical" evidence="1">
    <location>
        <begin position="81"/>
        <end position="109"/>
    </location>
</feature>
<proteinExistence type="predicted"/>
<feature type="transmembrane region" description="Helical" evidence="1">
    <location>
        <begin position="129"/>
        <end position="148"/>
    </location>
</feature>
<name>A0ABW5C1G5_9BACI</name>
<keyword evidence="1" id="KW-0472">Membrane</keyword>
<keyword evidence="1" id="KW-0812">Transmembrane</keyword>
<protein>
    <submittedName>
        <fullName evidence="2">DUF2798 domain-containing protein</fullName>
    </submittedName>
</protein>
<comment type="caution">
    <text evidence="2">The sequence shown here is derived from an EMBL/GenBank/DDBJ whole genome shotgun (WGS) entry which is preliminary data.</text>
</comment>
<evidence type="ECO:0000256" key="1">
    <source>
        <dbReference type="SAM" id="Phobius"/>
    </source>
</evidence>
<sequence>MPTTKKEGIYFGVMMCTGMVIVMGFYNMILTGMLGEISIIEGLGQLLSAFIVALLLDLFLVGPFAKKIALSLPFDKSKKVYMILSISFFMVLGMVIFMSLYGVIAAYLTNGLPTDSFLQSYLSTAAKNFALAFPLQLIVMGPLVRFLFMKFVKGEKRNIVESV</sequence>
<reference evidence="3" key="1">
    <citation type="journal article" date="2019" name="Int. J. Syst. Evol. Microbiol.">
        <title>The Global Catalogue of Microorganisms (GCM) 10K type strain sequencing project: providing services to taxonomists for standard genome sequencing and annotation.</title>
        <authorList>
            <consortium name="The Broad Institute Genomics Platform"/>
            <consortium name="The Broad Institute Genome Sequencing Center for Infectious Disease"/>
            <person name="Wu L."/>
            <person name="Ma J."/>
        </authorList>
    </citation>
    <scope>NUCLEOTIDE SEQUENCE [LARGE SCALE GENOMIC DNA]</scope>
    <source>
        <strain evidence="3">CGMCC 1.15474</strain>
    </source>
</reference>
<gene>
    <name evidence="2" type="ORF">ACFSKK_18615</name>
</gene>
<evidence type="ECO:0000313" key="3">
    <source>
        <dbReference type="Proteomes" id="UP001597318"/>
    </source>
</evidence>
<accession>A0ABW5C1G5</accession>
<organism evidence="2 3">
    <name type="scientific">Metabacillus endolithicus</name>
    <dbReference type="NCBI Taxonomy" id="1535204"/>
    <lineage>
        <taxon>Bacteria</taxon>
        <taxon>Bacillati</taxon>
        <taxon>Bacillota</taxon>
        <taxon>Bacilli</taxon>
        <taxon>Bacillales</taxon>
        <taxon>Bacillaceae</taxon>
        <taxon>Metabacillus</taxon>
    </lineage>
</organism>
<evidence type="ECO:0000313" key="2">
    <source>
        <dbReference type="EMBL" id="MFD2215701.1"/>
    </source>
</evidence>